<reference evidence="3 4" key="1">
    <citation type="submission" date="2023-07" db="EMBL/GenBank/DDBJ databases">
        <title>Genomic Encyclopedia of Type Strains, Phase IV (KMG-IV): sequencing the most valuable type-strain genomes for metagenomic binning, comparative biology and taxonomic classification.</title>
        <authorList>
            <person name="Goeker M."/>
        </authorList>
    </citation>
    <scope>NUCLEOTIDE SEQUENCE [LARGE SCALE GENOMIC DNA]</scope>
    <source>
        <strain evidence="3 4">DSM 23837</strain>
    </source>
</reference>
<keyword evidence="1" id="KW-0732">Signal</keyword>
<dbReference type="Gene3D" id="3.40.190.10">
    <property type="entry name" value="Periplasmic binding protein-like II"/>
    <property type="match status" value="1"/>
</dbReference>
<proteinExistence type="predicted"/>
<dbReference type="EMBL" id="JAUSTT010000015">
    <property type="protein sequence ID" value="MDQ0176770.1"/>
    <property type="molecule type" value="Genomic_DNA"/>
</dbReference>
<dbReference type="SUPFAM" id="SSF53850">
    <property type="entry name" value="Periplasmic binding protein-like II"/>
    <property type="match status" value="1"/>
</dbReference>
<gene>
    <name evidence="3" type="ORF">J2S08_002628</name>
</gene>
<feature type="signal peptide" evidence="1">
    <location>
        <begin position="1"/>
        <end position="21"/>
    </location>
</feature>
<dbReference type="Proteomes" id="UP001223586">
    <property type="component" value="Unassembled WGS sequence"/>
</dbReference>
<evidence type="ECO:0000313" key="3">
    <source>
        <dbReference type="EMBL" id="MDQ0176770.1"/>
    </source>
</evidence>
<evidence type="ECO:0000259" key="2">
    <source>
        <dbReference type="Pfam" id="PF04069"/>
    </source>
</evidence>
<dbReference type="InterPro" id="IPR007210">
    <property type="entry name" value="ABC_Gly_betaine_transp_sub-bd"/>
</dbReference>
<dbReference type="Pfam" id="PF04069">
    <property type="entry name" value="OpuAC"/>
    <property type="match status" value="1"/>
</dbReference>
<organism evidence="3 4">
    <name type="scientific">Bacillus chungangensis</name>
    <dbReference type="NCBI Taxonomy" id="587633"/>
    <lineage>
        <taxon>Bacteria</taxon>
        <taxon>Bacillati</taxon>
        <taxon>Bacillota</taxon>
        <taxon>Bacilli</taxon>
        <taxon>Bacillales</taxon>
        <taxon>Bacillaceae</taxon>
        <taxon>Bacillus</taxon>
    </lineage>
</organism>
<evidence type="ECO:0000313" key="4">
    <source>
        <dbReference type="Proteomes" id="UP001223586"/>
    </source>
</evidence>
<dbReference type="CDD" id="cd13641">
    <property type="entry name" value="PBP2_HisX_like"/>
    <property type="match status" value="1"/>
</dbReference>
<sequence length="341" mass="38358">MNYLKKKLFKSIFIVFIFTLAACSANQESNSNKAAGEKDNKTFMFADAGFDSLSFHNEVAGFILENGFGYQTDKMPGSTPATIQGLGNGDIDIYMEVWTDNVIEHYQKVLDSGDAIQVGINYDDNAQGIYVPTYVIKGDPERGIEPMAPDLKSVEDLNQYWELFEDPEDAKKGRIVGAIPGWEVDQIVANKVEGYDLDKNYNLFRPGSEAALSTSIVTAYEDGKPWVGYYWEPTWIMGKYDLTLLEEDPYTEEGWKAGTVAFPPMDLAIAVNKETYEAYPDVVQFLEKYQTSSKLVNEALAYMQENDASTKEAAVFFLQEHEDIWTEWLPEDIASKVQAAL</sequence>
<protein>
    <submittedName>
        <fullName evidence="3">Glycine betaine/proline transport system substrate-binding protein</fullName>
    </submittedName>
</protein>
<feature type="domain" description="ABC-type glycine betaine transport system substrate-binding" evidence="2">
    <location>
        <begin position="45"/>
        <end position="320"/>
    </location>
</feature>
<name>A0ABT9WU00_9BACI</name>
<feature type="chain" id="PRO_5046470635" evidence="1">
    <location>
        <begin position="22"/>
        <end position="341"/>
    </location>
</feature>
<dbReference type="Gene3D" id="3.40.190.100">
    <property type="entry name" value="Glycine betaine-binding periplasmic protein, domain 2"/>
    <property type="match status" value="1"/>
</dbReference>
<keyword evidence="4" id="KW-1185">Reference proteome</keyword>
<accession>A0ABT9WU00</accession>
<dbReference type="RefSeq" id="WP_307230186.1">
    <property type="nucleotide sequence ID" value="NZ_JAUSTT010000015.1"/>
</dbReference>
<comment type="caution">
    <text evidence="3">The sequence shown here is derived from an EMBL/GenBank/DDBJ whole genome shotgun (WGS) entry which is preliminary data.</text>
</comment>
<dbReference type="PROSITE" id="PS51257">
    <property type="entry name" value="PROKAR_LIPOPROTEIN"/>
    <property type="match status" value="1"/>
</dbReference>
<evidence type="ECO:0000256" key="1">
    <source>
        <dbReference type="SAM" id="SignalP"/>
    </source>
</evidence>